<feature type="transmembrane region" description="Helical" evidence="2">
    <location>
        <begin position="101"/>
        <end position="121"/>
    </location>
</feature>
<feature type="transmembrane region" description="Helical" evidence="2">
    <location>
        <begin position="322"/>
        <end position="341"/>
    </location>
</feature>
<evidence type="ECO:0000313" key="4">
    <source>
        <dbReference type="Proteomes" id="UP001152747"/>
    </source>
</evidence>
<name>A0A9P1MWH9_9PELO</name>
<comment type="caution">
    <text evidence="3">The sequence shown here is derived from an EMBL/GenBank/DDBJ whole genome shotgun (WGS) entry which is preliminary data.</text>
</comment>
<organism evidence="3 4">
    <name type="scientific">Caenorhabditis angaria</name>
    <dbReference type="NCBI Taxonomy" id="860376"/>
    <lineage>
        <taxon>Eukaryota</taxon>
        <taxon>Metazoa</taxon>
        <taxon>Ecdysozoa</taxon>
        <taxon>Nematoda</taxon>
        <taxon>Chromadorea</taxon>
        <taxon>Rhabditida</taxon>
        <taxon>Rhabditina</taxon>
        <taxon>Rhabditomorpha</taxon>
        <taxon>Rhabditoidea</taxon>
        <taxon>Rhabditidae</taxon>
        <taxon>Peloderinae</taxon>
        <taxon>Caenorhabditis</taxon>
    </lineage>
</organism>
<accession>A0A9P1MWH9</accession>
<feature type="transmembrane region" description="Helical" evidence="2">
    <location>
        <begin position="353"/>
        <end position="375"/>
    </location>
</feature>
<keyword evidence="2" id="KW-0472">Membrane</keyword>
<evidence type="ECO:0000256" key="1">
    <source>
        <dbReference type="SAM" id="MobiDB-lite"/>
    </source>
</evidence>
<evidence type="ECO:0000256" key="2">
    <source>
        <dbReference type="SAM" id="Phobius"/>
    </source>
</evidence>
<sequence>MNKLKSQISQKSQNGSDDDLKGVMAEFEEQQSEKEPSPGRFRWYICWIVTGLLTVVQANVHVYNFTVLCMQEENQRLRNESMLLNRVHVEFFNYNKLEQDLLFSAAYIAPLPAIIILYMISNKSGVKLTMTICTLISLFSILLTPLATYQGFWFLYAVRFWQGLSTAVFSVVISVVTSHWSTLAENGVYVSILAAHYQLAPLLTMPLSATMCQIGGWTSVFYTQGALTAIFLVLFFVFYSDKPAANRFVSKAELKIIDEGKSIEERHVEKSRTPFFAIHTDIAVWAIWLASIGGTIGFSIFLQYGPTYLNKVLHYNLSTTGWTAAIPYIFSCFVRIAAQPLSANCHFLGERLAAIITTTISQGTMAVCFLILMFIPQDWSSVGQLCYSFVIVANGLNGVGITRSAQLVCKQHLSFVYTARSFYNATVGLALPIMVNLVAPNDTHKEWTTLFLIIFIIVFVSNIFFIIFAKAEAAPWTVGTVEIDDRSSQHSNEEEQNSKIERF</sequence>
<feature type="transmembrane region" description="Helical" evidence="2">
    <location>
        <begin position="188"/>
        <end position="209"/>
    </location>
</feature>
<feature type="transmembrane region" description="Helical" evidence="2">
    <location>
        <begin position="422"/>
        <end position="439"/>
    </location>
</feature>
<proteinExistence type="predicted"/>
<dbReference type="SUPFAM" id="SSF103473">
    <property type="entry name" value="MFS general substrate transporter"/>
    <property type="match status" value="1"/>
</dbReference>
<dbReference type="AlphaFoldDB" id="A0A9P1MWH9"/>
<feature type="transmembrane region" description="Helical" evidence="2">
    <location>
        <begin position="153"/>
        <end position="176"/>
    </location>
</feature>
<feature type="compositionally biased region" description="Polar residues" evidence="1">
    <location>
        <begin position="1"/>
        <end position="15"/>
    </location>
</feature>
<gene>
    <name evidence="3" type="ORF">CAMP_LOCUS5506</name>
</gene>
<dbReference type="PANTHER" id="PTHR45757:SF25">
    <property type="entry name" value="MFS DOMAIN-CONTAINING PROTEIN"/>
    <property type="match status" value="1"/>
</dbReference>
<dbReference type="OrthoDB" id="2985014at2759"/>
<keyword evidence="2" id="KW-0812">Transmembrane</keyword>
<keyword evidence="2" id="KW-1133">Transmembrane helix</keyword>
<dbReference type="InterPro" id="IPR011701">
    <property type="entry name" value="MFS"/>
</dbReference>
<dbReference type="Proteomes" id="UP001152747">
    <property type="component" value="Unassembled WGS sequence"/>
</dbReference>
<dbReference type="InterPro" id="IPR036259">
    <property type="entry name" value="MFS_trans_sf"/>
</dbReference>
<feature type="region of interest" description="Disordered" evidence="1">
    <location>
        <begin position="1"/>
        <end position="22"/>
    </location>
</feature>
<dbReference type="EMBL" id="CANHGI010000002">
    <property type="protein sequence ID" value="CAI5442869.1"/>
    <property type="molecule type" value="Genomic_DNA"/>
</dbReference>
<dbReference type="PANTHER" id="PTHR45757">
    <property type="entry name" value="PROTEIN CBG23364-RELATED"/>
    <property type="match status" value="1"/>
</dbReference>
<dbReference type="GO" id="GO:0022857">
    <property type="term" value="F:transmembrane transporter activity"/>
    <property type="evidence" value="ECO:0007669"/>
    <property type="project" value="InterPro"/>
</dbReference>
<evidence type="ECO:0008006" key="5">
    <source>
        <dbReference type="Google" id="ProtNLM"/>
    </source>
</evidence>
<feature type="transmembrane region" description="Helical" evidence="2">
    <location>
        <begin position="282"/>
        <end position="302"/>
    </location>
</feature>
<feature type="transmembrane region" description="Helical" evidence="2">
    <location>
        <begin position="128"/>
        <end position="147"/>
    </location>
</feature>
<protein>
    <recommendedName>
        <fullName evidence="5">Major facilitator superfamily (MFS) profile domain-containing protein</fullName>
    </recommendedName>
</protein>
<reference evidence="3" key="1">
    <citation type="submission" date="2022-11" db="EMBL/GenBank/DDBJ databases">
        <authorList>
            <person name="Kikuchi T."/>
        </authorList>
    </citation>
    <scope>NUCLEOTIDE SEQUENCE</scope>
    <source>
        <strain evidence="3">PS1010</strain>
    </source>
</reference>
<keyword evidence="4" id="KW-1185">Reference proteome</keyword>
<feature type="transmembrane region" description="Helical" evidence="2">
    <location>
        <begin position="381"/>
        <end position="401"/>
    </location>
</feature>
<feature type="transmembrane region" description="Helical" evidence="2">
    <location>
        <begin position="221"/>
        <end position="239"/>
    </location>
</feature>
<evidence type="ECO:0000313" key="3">
    <source>
        <dbReference type="EMBL" id="CAI5442869.1"/>
    </source>
</evidence>
<dbReference type="Gene3D" id="1.20.1250.20">
    <property type="entry name" value="MFS general substrate transporter like domains"/>
    <property type="match status" value="2"/>
</dbReference>
<dbReference type="Pfam" id="PF07690">
    <property type="entry name" value="MFS_1"/>
    <property type="match status" value="1"/>
</dbReference>
<feature type="transmembrane region" description="Helical" evidence="2">
    <location>
        <begin position="451"/>
        <end position="469"/>
    </location>
</feature>
<feature type="transmembrane region" description="Helical" evidence="2">
    <location>
        <begin position="41"/>
        <end position="60"/>
    </location>
</feature>
<dbReference type="GO" id="GO:0016020">
    <property type="term" value="C:membrane"/>
    <property type="evidence" value="ECO:0007669"/>
    <property type="project" value="TreeGrafter"/>
</dbReference>